<dbReference type="NCBIfam" id="TIGR03902">
    <property type="entry name" value="rhom_GG_sort"/>
    <property type="match status" value="1"/>
</dbReference>
<evidence type="ECO:0000256" key="3">
    <source>
        <dbReference type="ARBA" id="ARBA00022989"/>
    </source>
</evidence>
<evidence type="ECO:0000256" key="1">
    <source>
        <dbReference type="ARBA" id="ARBA00004141"/>
    </source>
</evidence>
<evidence type="ECO:0000256" key="2">
    <source>
        <dbReference type="ARBA" id="ARBA00022692"/>
    </source>
</evidence>
<dbReference type="Gene3D" id="1.20.1540.10">
    <property type="entry name" value="Rhomboid-like"/>
    <property type="match status" value="1"/>
</dbReference>
<feature type="transmembrane region" description="Helical" evidence="5">
    <location>
        <begin position="133"/>
        <end position="156"/>
    </location>
</feature>
<sequence length="195" mass="20949">MKFRLPLLTCLLVGASLLATLCPFLTDALVYDRQAVLGGDWWRLFTAPLVHFSGSHLGWNLLVFGVAGWAVEAAEYRFFWLVCALACGLPGPIYLLIAPELARYGGLSGVATAAVVFFCACSLFKLPKNRRIWLAILVLTGVKIAVEAVGGASVFVHSNEVSFRVLPSVHVVGYLGAIAVAFVCQACSRAWGCIS</sequence>
<feature type="transmembrane region" description="Helical" evidence="5">
    <location>
        <begin position="104"/>
        <end position="126"/>
    </location>
</feature>
<gene>
    <name evidence="7" type="ORF">A7E78_09785</name>
</gene>
<organism evidence="7 8">
    <name type="scientific">Syntrophotalea acetylenivorans</name>
    <dbReference type="NCBI Taxonomy" id="1842532"/>
    <lineage>
        <taxon>Bacteria</taxon>
        <taxon>Pseudomonadati</taxon>
        <taxon>Thermodesulfobacteriota</taxon>
        <taxon>Desulfuromonadia</taxon>
        <taxon>Desulfuromonadales</taxon>
        <taxon>Syntrophotaleaceae</taxon>
        <taxon>Syntrophotalea</taxon>
    </lineage>
</organism>
<name>A0A1L3GQ79_9BACT</name>
<dbReference type="OrthoDB" id="5432446at2"/>
<dbReference type="GO" id="GO:0004252">
    <property type="term" value="F:serine-type endopeptidase activity"/>
    <property type="evidence" value="ECO:0007669"/>
    <property type="project" value="InterPro"/>
</dbReference>
<feature type="transmembrane region" description="Helical" evidence="5">
    <location>
        <begin position="52"/>
        <end position="71"/>
    </location>
</feature>
<keyword evidence="2 5" id="KW-0812">Transmembrane</keyword>
<comment type="subcellular location">
    <subcellularLocation>
        <location evidence="1">Membrane</location>
        <topology evidence="1">Multi-pass membrane protein</topology>
    </subcellularLocation>
</comment>
<dbReference type="AlphaFoldDB" id="A0A1L3GQ79"/>
<keyword evidence="4 5" id="KW-0472">Membrane</keyword>
<dbReference type="RefSeq" id="WP_072284066.1">
    <property type="nucleotide sequence ID" value="NZ_CP015519.1"/>
</dbReference>
<feature type="transmembrane region" description="Helical" evidence="5">
    <location>
        <begin position="78"/>
        <end position="98"/>
    </location>
</feature>
<dbReference type="KEGG" id="pef:A7E78_09785"/>
<evidence type="ECO:0000313" key="8">
    <source>
        <dbReference type="Proteomes" id="UP000182517"/>
    </source>
</evidence>
<evidence type="ECO:0000256" key="4">
    <source>
        <dbReference type="ARBA" id="ARBA00023136"/>
    </source>
</evidence>
<keyword evidence="8" id="KW-1185">Reference proteome</keyword>
<dbReference type="SUPFAM" id="SSF144091">
    <property type="entry name" value="Rhomboid-like"/>
    <property type="match status" value="1"/>
</dbReference>
<dbReference type="PANTHER" id="PTHR43066">
    <property type="entry name" value="RHOMBOID-RELATED PROTEIN"/>
    <property type="match status" value="1"/>
</dbReference>
<keyword evidence="3 5" id="KW-1133">Transmembrane helix</keyword>
<feature type="domain" description="Peptidase S54 rhomboid" evidence="6">
    <location>
        <begin position="39"/>
        <end position="183"/>
    </location>
</feature>
<proteinExistence type="predicted"/>
<dbReference type="EMBL" id="CP015519">
    <property type="protein sequence ID" value="APG28106.1"/>
    <property type="molecule type" value="Genomic_DNA"/>
</dbReference>
<dbReference type="Proteomes" id="UP000182517">
    <property type="component" value="Chromosome"/>
</dbReference>
<feature type="transmembrane region" description="Helical" evidence="5">
    <location>
        <begin position="168"/>
        <end position="187"/>
    </location>
</feature>
<dbReference type="GO" id="GO:0016020">
    <property type="term" value="C:membrane"/>
    <property type="evidence" value="ECO:0007669"/>
    <property type="project" value="UniProtKB-SubCell"/>
</dbReference>
<dbReference type="STRING" id="1842532.A7E78_09785"/>
<dbReference type="InterPro" id="IPR023826">
    <property type="entry name" value="Rhom-like_SP_proteobac"/>
</dbReference>
<reference evidence="7 8" key="1">
    <citation type="journal article" date="2017" name="Genome Announc.">
        <title>Complete Genome Sequences of Two Acetylene-Fermenting Pelobacter acetylenicus Strains.</title>
        <authorList>
            <person name="Sutton J.M."/>
            <person name="Baesman S.M."/>
            <person name="Fierst J.L."/>
            <person name="Poret-Peterson A.T."/>
            <person name="Oremland R.S."/>
            <person name="Dunlap D.S."/>
            <person name="Akob D.M."/>
        </authorList>
    </citation>
    <scope>NUCLEOTIDE SEQUENCE [LARGE SCALE GENOMIC DNA]</scope>
    <source>
        <strain evidence="7 8">SFB93</strain>
    </source>
</reference>
<accession>A0A1L3GQ79</accession>
<dbReference type="InterPro" id="IPR035952">
    <property type="entry name" value="Rhomboid-like_sf"/>
</dbReference>
<evidence type="ECO:0000259" key="6">
    <source>
        <dbReference type="Pfam" id="PF01694"/>
    </source>
</evidence>
<evidence type="ECO:0000313" key="7">
    <source>
        <dbReference type="EMBL" id="APG28106.1"/>
    </source>
</evidence>
<dbReference type="InterPro" id="IPR022764">
    <property type="entry name" value="Peptidase_S54_rhomboid_dom"/>
</dbReference>
<protein>
    <submittedName>
        <fullName evidence="7">Rhombosortase</fullName>
    </submittedName>
</protein>
<evidence type="ECO:0000256" key="5">
    <source>
        <dbReference type="SAM" id="Phobius"/>
    </source>
</evidence>
<dbReference type="Pfam" id="PF01694">
    <property type="entry name" value="Rhomboid"/>
    <property type="match status" value="1"/>
</dbReference>